<keyword evidence="1" id="KW-0472">Membrane</keyword>
<evidence type="ECO:0000313" key="2">
    <source>
        <dbReference type="EMBL" id="KGG20924.1"/>
    </source>
</evidence>
<dbReference type="AlphaFoldDB" id="A0A0A2C8G3"/>
<dbReference type="Proteomes" id="UP000030392">
    <property type="component" value="Unassembled WGS sequence"/>
</dbReference>
<reference evidence="3" key="1">
    <citation type="journal article" date="2014" name="Sci. Data">
        <title>Genomes of diverse isolates of the marine cyanobacterium Prochlorococcus.</title>
        <authorList>
            <person name="Biller S."/>
            <person name="Berube P."/>
            <person name="Thompson J."/>
            <person name="Kelly L."/>
            <person name="Roggensack S."/>
            <person name="Awad L."/>
            <person name="Roache-Johnson K."/>
            <person name="Ding H."/>
            <person name="Giovannoni S.J."/>
            <person name="Moore L.R."/>
            <person name="Chisholm S.W."/>
        </authorList>
    </citation>
    <scope>NUCLEOTIDE SEQUENCE [LARGE SCALE GENOMIC DNA]</scope>
    <source>
        <strain evidence="3">PAC1</strain>
    </source>
</reference>
<keyword evidence="1" id="KW-1133">Transmembrane helix</keyword>
<proteinExistence type="predicted"/>
<comment type="caution">
    <text evidence="2">The sequence shown here is derived from an EMBL/GenBank/DDBJ whole genome shotgun (WGS) entry which is preliminary data.</text>
</comment>
<sequence length="64" mass="7197">MTISRSRRFVFVDTKPNLSKKQVFIFGSILASGSLSGAFLIALYIEYLHNPAFHSFVQSKGIFL</sequence>
<gene>
    <name evidence="2" type="ORF">EV03_0861</name>
</gene>
<dbReference type="EMBL" id="JNAX01000010">
    <property type="protein sequence ID" value="KGG20924.1"/>
    <property type="molecule type" value="Genomic_DNA"/>
</dbReference>
<protein>
    <submittedName>
        <fullName evidence="2">Uncharacterized protein</fullName>
    </submittedName>
</protein>
<accession>A0A0A2C8G3</accession>
<organism evidence="2 3">
    <name type="scientific">Prochlorococcus marinus str. PAC1</name>
    <dbReference type="NCBI Taxonomy" id="59924"/>
    <lineage>
        <taxon>Bacteria</taxon>
        <taxon>Bacillati</taxon>
        <taxon>Cyanobacteriota</taxon>
        <taxon>Cyanophyceae</taxon>
        <taxon>Synechococcales</taxon>
        <taxon>Prochlorococcaceae</taxon>
        <taxon>Prochlorococcus</taxon>
    </lineage>
</organism>
<evidence type="ECO:0000256" key="1">
    <source>
        <dbReference type="SAM" id="Phobius"/>
    </source>
</evidence>
<name>A0A0A2C8G3_PROMR</name>
<evidence type="ECO:0000313" key="3">
    <source>
        <dbReference type="Proteomes" id="UP000030392"/>
    </source>
</evidence>
<keyword evidence="1" id="KW-0812">Transmembrane</keyword>
<dbReference type="RefSeq" id="WP_036905472.1">
    <property type="nucleotide sequence ID" value="NZ_CP138967.1"/>
</dbReference>
<feature type="transmembrane region" description="Helical" evidence="1">
    <location>
        <begin position="23"/>
        <end position="45"/>
    </location>
</feature>